<protein>
    <recommendedName>
        <fullName evidence="4">Secreted protein</fullName>
    </recommendedName>
</protein>
<proteinExistence type="predicted"/>
<evidence type="ECO:0000313" key="3">
    <source>
        <dbReference type="Proteomes" id="UP000013827"/>
    </source>
</evidence>
<dbReference type="KEGG" id="ehx:EMIHUDRAFT_247906"/>
<keyword evidence="3" id="KW-1185">Reference proteome</keyword>
<dbReference type="Proteomes" id="UP000013827">
    <property type="component" value="Unassembled WGS sequence"/>
</dbReference>
<dbReference type="GeneID" id="17257631"/>
<evidence type="ECO:0000256" key="1">
    <source>
        <dbReference type="SAM" id="MobiDB-lite"/>
    </source>
</evidence>
<dbReference type="AlphaFoldDB" id="A0A0D3IJP6"/>
<dbReference type="EnsemblProtists" id="EOD11481">
    <property type="protein sequence ID" value="EOD11481"/>
    <property type="gene ID" value="EMIHUDRAFT_247906"/>
</dbReference>
<dbReference type="PaxDb" id="2903-EOD11481"/>
<dbReference type="HOGENOM" id="CLU_2054115_0_0_1"/>
<name>A0A0D3IJP6_EMIH1</name>
<evidence type="ECO:0000313" key="2">
    <source>
        <dbReference type="EnsemblProtists" id="EOD11481"/>
    </source>
</evidence>
<organism evidence="2 3">
    <name type="scientific">Emiliania huxleyi (strain CCMP1516)</name>
    <dbReference type="NCBI Taxonomy" id="280463"/>
    <lineage>
        <taxon>Eukaryota</taxon>
        <taxon>Haptista</taxon>
        <taxon>Haptophyta</taxon>
        <taxon>Prymnesiophyceae</taxon>
        <taxon>Isochrysidales</taxon>
        <taxon>Noelaerhabdaceae</taxon>
        <taxon>Emiliania</taxon>
    </lineage>
</organism>
<sequence>MEDMDPPDPSVQVVRSLLACAGCFVPSSAFATSTADWQPEPQPAGQGSAGATAPPGPRSGATAPATADLPLRRAPEARGGACTLATHLAAWRPDPSLTAPESEARALRGHPTDSDSDPRA</sequence>
<accession>A0A0D3IJP6</accession>
<evidence type="ECO:0008006" key="4">
    <source>
        <dbReference type="Google" id="ProtNLM"/>
    </source>
</evidence>
<feature type="compositionally biased region" description="Basic and acidic residues" evidence="1">
    <location>
        <begin position="102"/>
        <end position="120"/>
    </location>
</feature>
<dbReference type="RefSeq" id="XP_005763910.1">
    <property type="nucleotide sequence ID" value="XM_005763853.1"/>
</dbReference>
<feature type="region of interest" description="Disordered" evidence="1">
    <location>
        <begin position="32"/>
        <end position="120"/>
    </location>
</feature>
<reference evidence="2" key="2">
    <citation type="submission" date="2024-10" db="UniProtKB">
        <authorList>
            <consortium name="EnsemblProtists"/>
        </authorList>
    </citation>
    <scope>IDENTIFICATION</scope>
</reference>
<reference evidence="3" key="1">
    <citation type="journal article" date="2013" name="Nature">
        <title>Pan genome of the phytoplankton Emiliania underpins its global distribution.</title>
        <authorList>
            <person name="Read B.A."/>
            <person name="Kegel J."/>
            <person name="Klute M.J."/>
            <person name="Kuo A."/>
            <person name="Lefebvre S.C."/>
            <person name="Maumus F."/>
            <person name="Mayer C."/>
            <person name="Miller J."/>
            <person name="Monier A."/>
            <person name="Salamov A."/>
            <person name="Young J."/>
            <person name="Aguilar M."/>
            <person name="Claverie J.M."/>
            <person name="Frickenhaus S."/>
            <person name="Gonzalez K."/>
            <person name="Herman E.K."/>
            <person name="Lin Y.C."/>
            <person name="Napier J."/>
            <person name="Ogata H."/>
            <person name="Sarno A.F."/>
            <person name="Shmutz J."/>
            <person name="Schroeder D."/>
            <person name="de Vargas C."/>
            <person name="Verret F."/>
            <person name="von Dassow P."/>
            <person name="Valentin K."/>
            <person name="Van de Peer Y."/>
            <person name="Wheeler G."/>
            <person name="Dacks J.B."/>
            <person name="Delwiche C.F."/>
            <person name="Dyhrman S.T."/>
            <person name="Glockner G."/>
            <person name="John U."/>
            <person name="Richards T."/>
            <person name="Worden A.Z."/>
            <person name="Zhang X."/>
            <person name="Grigoriev I.V."/>
            <person name="Allen A.E."/>
            <person name="Bidle K."/>
            <person name="Borodovsky M."/>
            <person name="Bowler C."/>
            <person name="Brownlee C."/>
            <person name="Cock J.M."/>
            <person name="Elias M."/>
            <person name="Gladyshev V.N."/>
            <person name="Groth M."/>
            <person name="Guda C."/>
            <person name="Hadaegh A."/>
            <person name="Iglesias-Rodriguez M.D."/>
            <person name="Jenkins J."/>
            <person name="Jones B.M."/>
            <person name="Lawson T."/>
            <person name="Leese F."/>
            <person name="Lindquist E."/>
            <person name="Lobanov A."/>
            <person name="Lomsadze A."/>
            <person name="Malik S.B."/>
            <person name="Marsh M.E."/>
            <person name="Mackinder L."/>
            <person name="Mock T."/>
            <person name="Mueller-Roeber B."/>
            <person name="Pagarete A."/>
            <person name="Parker M."/>
            <person name="Probert I."/>
            <person name="Quesneville H."/>
            <person name="Raines C."/>
            <person name="Rensing S.A."/>
            <person name="Riano-Pachon D.M."/>
            <person name="Richier S."/>
            <person name="Rokitta S."/>
            <person name="Shiraiwa Y."/>
            <person name="Soanes D.M."/>
            <person name="van der Giezen M."/>
            <person name="Wahlund T.M."/>
            <person name="Williams B."/>
            <person name="Wilson W."/>
            <person name="Wolfe G."/>
            <person name="Wurch L.L."/>
        </authorList>
    </citation>
    <scope>NUCLEOTIDE SEQUENCE</scope>
</reference>